<dbReference type="SUPFAM" id="SSF88697">
    <property type="entry name" value="PUA domain-like"/>
    <property type="match status" value="1"/>
</dbReference>
<accession>A0A075FV97</accession>
<dbReference type="Gene3D" id="3.10.590.10">
    <property type="entry name" value="ph1033 like domains"/>
    <property type="match status" value="1"/>
</dbReference>
<dbReference type="Pfam" id="PF01878">
    <property type="entry name" value="EVE"/>
    <property type="match status" value="1"/>
</dbReference>
<proteinExistence type="predicted"/>
<evidence type="ECO:0000259" key="1">
    <source>
        <dbReference type="Pfam" id="PF01878"/>
    </source>
</evidence>
<dbReference type="PANTHER" id="PTHR14087:SF7">
    <property type="entry name" value="THYMOCYTE NUCLEAR PROTEIN 1"/>
    <property type="match status" value="1"/>
</dbReference>
<reference evidence="2" key="1">
    <citation type="journal article" date="2014" name="Genome Biol. Evol.">
        <title>Pangenome evidence for extensive interdomain horizontal transfer affecting lineage core and shell genes in uncultured planktonic thaumarchaeota and euryarchaeota.</title>
        <authorList>
            <person name="Deschamps P."/>
            <person name="Zivanovic Y."/>
            <person name="Moreira D."/>
            <person name="Rodriguez-Valera F."/>
            <person name="Lopez-Garcia P."/>
        </authorList>
    </citation>
    <scope>NUCLEOTIDE SEQUENCE</scope>
</reference>
<protein>
    <recommendedName>
        <fullName evidence="1">EVE domain-containing protein</fullName>
    </recommendedName>
</protein>
<dbReference type="InterPro" id="IPR002740">
    <property type="entry name" value="EVE_domain"/>
</dbReference>
<dbReference type="AlphaFoldDB" id="A0A075FV97"/>
<dbReference type="InterPro" id="IPR052181">
    <property type="entry name" value="5hmC_binding"/>
</dbReference>
<feature type="domain" description="EVE" evidence="1">
    <location>
        <begin position="3"/>
        <end position="139"/>
    </location>
</feature>
<dbReference type="InterPro" id="IPR015947">
    <property type="entry name" value="PUA-like_sf"/>
</dbReference>
<dbReference type="EMBL" id="KF900445">
    <property type="protein sequence ID" value="AIE95278.1"/>
    <property type="molecule type" value="Genomic_DNA"/>
</dbReference>
<sequence>MARWLFKTEPSNYSWDMMVKDRNIRWTDIGNNWALKFLRQCEPGDNAFFYHTGNDRCIMGIVEVTSMPYPHYEAGCDCGVDKEEKYAVVDVKIKEKINSPVTLKEIKADSFFEDFHLPKYGRLSVMPVSKEIWEKLIEMGEGTTSV</sequence>
<name>A0A075FV97_9EURY</name>
<organism evidence="2">
    <name type="scientific">uncultured marine group II/III euryarchaeote AD1000_61_A07</name>
    <dbReference type="NCBI Taxonomy" id="1457792"/>
    <lineage>
        <taxon>Archaea</taxon>
        <taxon>Methanobacteriati</taxon>
        <taxon>Methanobacteriota</taxon>
        <taxon>environmental samples</taxon>
    </lineage>
</organism>
<dbReference type="PANTHER" id="PTHR14087">
    <property type="entry name" value="THYMOCYTE NUCLEAR PROTEIN 1"/>
    <property type="match status" value="1"/>
</dbReference>
<evidence type="ECO:0000313" key="2">
    <source>
        <dbReference type="EMBL" id="AIE95278.1"/>
    </source>
</evidence>